<dbReference type="Proteomes" id="UP000016931">
    <property type="component" value="Unassembled WGS sequence"/>
</dbReference>
<keyword evidence="3 7" id="KW-1133">Transmembrane helix</keyword>
<feature type="compositionally biased region" description="Polar residues" evidence="6">
    <location>
        <begin position="415"/>
        <end position="429"/>
    </location>
</feature>
<feature type="compositionally biased region" description="Low complexity" evidence="6">
    <location>
        <begin position="584"/>
        <end position="599"/>
    </location>
</feature>
<reference evidence="9 10" key="1">
    <citation type="journal article" date="2012" name="PLoS Pathog.">
        <title>Diverse lifestyles and strategies of plant pathogenesis encoded in the genomes of eighteen Dothideomycetes fungi.</title>
        <authorList>
            <person name="Ohm R.A."/>
            <person name="Feau N."/>
            <person name="Henrissat B."/>
            <person name="Schoch C.L."/>
            <person name="Horwitz B.A."/>
            <person name="Barry K.W."/>
            <person name="Condon B.J."/>
            <person name="Copeland A.C."/>
            <person name="Dhillon B."/>
            <person name="Glaser F."/>
            <person name="Hesse C.N."/>
            <person name="Kosti I."/>
            <person name="LaButti K."/>
            <person name="Lindquist E.A."/>
            <person name="Lucas S."/>
            <person name="Salamov A.A."/>
            <person name="Bradshaw R.E."/>
            <person name="Ciuffetti L."/>
            <person name="Hamelin R.C."/>
            <person name="Kema G.H.J."/>
            <person name="Lawrence C."/>
            <person name="Scott J.A."/>
            <person name="Spatafora J.W."/>
            <person name="Turgeon B.G."/>
            <person name="de Wit P.J.G.M."/>
            <person name="Zhong S."/>
            <person name="Goodwin S.B."/>
            <person name="Grigoriev I.V."/>
        </authorList>
    </citation>
    <scope>NUCLEOTIDE SEQUENCE [LARGE SCALE GENOMIC DNA]</scope>
    <source>
        <strain evidence="9 10">SO2202</strain>
    </source>
</reference>
<dbReference type="eggNOG" id="ENOG502RYRX">
    <property type="taxonomic scope" value="Eukaryota"/>
</dbReference>
<dbReference type="OrthoDB" id="5398233at2759"/>
<feature type="transmembrane region" description="Helical" evidence="7">
    <location>
        <begin position="103"/>
        <end position="121"/>
    </location>
</feature>
<evidence type="ECO:0000313" key="9">
    <source>
        <dbReference type="EMBL" id="EMF14685.1"/>
    </source>
</evidence>
<feature type="transmembrane region" description="Helical" evidence="7">
    <location>
        <begin position="58"/>
        <end position="83"/>
    </location>
</feature>
<evidence type="ECO:0000256" key="1">
    <source>
        <dbReference type="ARBA" id="ARBA00004141"/>
    </source>
</evidence>
<dbReference type="GeneID" id="27901986"/>
<evidence type="ECO:0000256" key="5">
    <source>
        <dbReference type="ARBA" id="ARBA00038359"/>
    </source>
</evidence>
<evidence type="ECO:0000256" key="6">
    <source>
        <dbReference type="SAM" id="MobiDB-lite"/>
    </source>
</evidence>
<dbReference type="HOGENOM" id="CLU_019101_1_2_1"/>
<dbReference type="STRING" id="692275.M3D958"/>
<dbReference type="Pfam" id="PF20684">
    <property type="entry name" value="Fung_rhodopsin"/>
    <property type="match status" value="1"/>
</dbReference>
<feature type="compositionally biased region" description="Basic and acidic residues" evidence="6">
    <location>
        <begin position="468"/>
        <end position="477"/>
    </location>
</feature>
<dbReference type="GO" id="GO:0016020">
    <property type="term" value="C:membrane"/>
    <property type="evidence" value="ECO:0007669"/>
    <property type="project" value="UniProtKB-SubCell"/>
</dbReference>
<feature type="transmembrane region" description="Helical" evidence="7">
    <location>
        <begin position="28"/>
        <end position="46"/>
    </location>
</feature>
<organism evidence="9 10">
    <name type="scientific">Sphaerulina musiva (strain SO2202)</name>
    <name type="common">Poplar stem canker fungus</name>
    <name type="synonym">Septoria musiva</name>
    <dbReference type="NCBI Taxonomy" id="692275"/>
    <lineage>
        <taxon>Eukaryota</taxon>
        <taxon>Fungi</taxon>
        <taxon>Dikarya</taxon>
        <taxon>Ascomycota</taxon>
        <taxon>Pezizomycotina</taxon>
        <taxon>Dothideomycetes</taxon>
        <taxon>Dothideomycetidae</taxon>
        <taxon>Mycosphaerellales</taxon>
        <taxon>Mycosphaerellaceae</taxon>
        <taxon>Sphaerulina</taxon>
    </lineage>
</organism>
<feature type="region of interest" description="Disordered" evidence="6">
    <location>
        <begin position="574"/>
        <end position="616"/>
    </location>
</feature>
<keyword evidence="10" id="KW-1185">Reference proteome</keyword>
<evidence type="ECO:0000313" key="10">
    <source>
        <dbReference type="Proteomes" id="UP000016931"/>
    </source>
</evidence>
<name>M3D958_SPHMS</name>
<keyword evidence="4 7" id="KW-0472">Membrane</keyword>
<feature type="transmembrane region" description="Helical" evidence="7">
    <location>
        <begin position="142"/>
        <end position="165"/>
    </location>
</feature>
<dbReference type="PANTHER" id="PTHR33048:SF19">
    <property type="entry name" value="MEMBRANE PROTEIN PTH11-LIKE, PUTATIVE (AFU_ORTHOLOGUE AFUA_1G14080)-RELATED"/>
    <property type="match status" value="1"/>
</dbReference>
<protein>
    <recommendedName>
        <fullName evidence="8">Rhodopsin domain-containing protein</fullName>
    </recommendedName>
</protein>
<gene>
    <name evidence="9" type="ORF">SEPMUDRAFT_148321</name>
</gene>
<accession>M3D958</accession>
<feature type="transmembrane region" description="Helical" evidence="7">
    <location>
        <begin position="227"/>
        <end position="246"/>
    </location>
</feature>
<sequence>MSLQQRALWGTAPPEPRSVSANWPTVLFSWWCTCFAAFIIVTRVLGRKVRSNKLFREDWTMLASIVPLFIRMILIHFVLTYGTNNVETVGQQFTERQLHLRKIGSMLVLPARIFYALYIWVSKYTISEFLKRITGRIWRKRYEWVLQCIRVFLVLTFIAVVIATLSECTPFEHYWQVEPDPGPHCRQGFVQLLVMGSCDVVTDILLVAFPIPVVLSSGQTWKRKLQMIALFGFSILMIGITATRMPKVIIHGGRQQYRSVWASGEILASAFVSNAVILGSFLRDKGEKKNKFRKYSVTESIERAAVKRPKLTRLQSNESDEELFYALGCRPPEHLRSPPNYSARPAPPALSACETAANGTLHERADTSLGALIDGDESDEDNDGDVSPAQMRLAQVLPSPAPSTAPGSHDVDDQSWASRSRKASNTSSAGPGISAYDFAHGPDSFDGHARSASAFLRNVGGRFHVRDHAHDNRDRGSSPHHHHRHAHRMPTAASAPIGVLGPMLERHETDVTLQDAGGLLMSSPFSANPPELHAPAWSSPARRVRVDAEDIELEDIGGLLSDDREASAAALRRVMERRESRQDGGSAAGPSQQQQQPGGFDDMVLHDLGGLIGGGR</sequence>
<feature type="transmembrane region" description="Helical" evidence="7">
    <location>
        <begin position="189"/>
        <end position="215"/>
    </location>
</feature>
<dbReference type="EMBL" id="KB456262">
    <property type="protein sequence ID" value="EMF14685.1"/>
    <property type="molecule type" value="Genomic_DNA"/>
</dbReference>
<feature type="region of interest" description="Disordered" evidence="6">
    <location>
        <begin position="398"/>
        <end position="432"/>
    </location>
</feature>
<feature type="transmembrane region" description="Helical" evidence="7">
    <location>
        <begin position="266"/>
        <end position="283"/>
    </location>
</feature>
<feature type="domain" description="Rhodopsin" evidence="8">
    <location>
        <begin position="43"/>
        <end position="248"/>
    </location>
</feature>
<comment type="subcellular location">
    <subcellularLocation>
        <location evidence="1">Membrane</location>
        <topology evidence="1">Multi-pass membrane protein</topology>
    </subcellularLocation>
</comment>
<dbReference type="AlphaFoldDB" id="M3D958"/>
<keyword evidence="2 7" id="KW-0812">Transmembrane</keyword>
<comment type="similarity">
    <text evidence="5">Belongs to the SAT4 family.</text>
</comment>
<dbReference type="RefSeq" id="XP_016762806.1">
    <property type="nucleotide sequence ID" value="XM_016904849.1"/>
</dbReference>
<dbReference type="PANTHER" id="PTHR33048">
    <property type="entry name" value="PTH11-LIKE INTEGRAL MEMBRANE PROTEIN (AFU_ORTHOLOGUE AFUA_5G11245)"/>
    <property type="match status" value="1"/>
</dbReference>
<evidence type="ECO:0000259" key="8">
    <source>
        <dbReference type="Pfam" id="PF20684"/>
    </source>
</evidence>
<evidence type="ECO:0000256" key="4">
    <source>
        <dbReference type="ARBA" id="ARBA00023136"/>
    </source>
</evidence>
<proteinExistence type="inferred from homology"/>
<dbReference type="InterPro" id="IPR049326">
    <property type="entry name" value="Rhodopsin_dom_fungi"/>
</dbReference>
<evidence type="ECO:0000256" key="7">
    <source>
        <dbReference type="SAM" id="Phobius"/>
    </source>
</evidence>
<dbReference type="InterPro" id="IPR052337">
    <property type="entry name" value="SAT4-like"/>
</dbReference>
<feature type="region of interest" description="Disordered" evidence="6">
    <location>
        <begin position="468"/>
        <end position="489"/>
    </location>
</feature>
<feature type="compositionally biased region" description="Basic residues" evidence="6">
    <location>
        <begin position="478"/>
        <end position="488"/>
    </location>
</feature>
<evidence type="ECO:0000256" key="3">
    <source>
        <dbReference type="ARBA" id="ARBA00022989"/>
    </source>
</evidence>
<evidence type="ECO:0000256" key="2">
    <source>
        <dbReference type="ARBA" id="ARBA00022692"/>
    </source>
</evidence>